<dbReference type="Gene3D" id="3.30.420.40">
    <property type="match status" value="1"/>
</dbReference>
<name>A0A1I7YX05_9BILA</name>
<keyword evidence="1" id="KW-0732">Signal</keyword>
<sequence length="148" mass="17029">MRSVRRMLAASALVFVAVLVGASLHESAHHEKYQHPERTTEIKSCLSPFLVAEEKTTCRFFACVIDAGSTGTRLHLYEFSHDINNDSGPFRVEKETFKENRPNLTLRIYQDDRLREMLAFARNRLKYIFSEKKAGRSNQDSPPSPKNR</sequence>
<feature type="signal peptide" evidence="1">
    <location>
        <begin position="1"/>
        <end position="22"/>
    </location>
</feature>
<feature type="chain" id="PRO_5009312707" evidence="1">
    <location>
        <begin position="23"/>
        <end position="148"/>
    </location>
</feature>
<evidence type="ECO:0000256" key="1">
    <source>
        <dbReference type="SAM" id="SignalP"/>
    </source>
</evidence>
<dbReference type="WBParaSite" id="L893_g20369.t1">
    <property type="protein sequence ID" value="L893_g20369.t1"/>
    <property type="gene ID" value="L893_g20369"/>
</dbReference>
<keyword evidence="2" id="KW-1185">Reference proteome</keyword>
<proteinExistence type="predicted"/>
<evidence type="ECO:0000313" key="2">
    <source>
        <dbReference type="Proteomes" id="UP000095287"/>
    </source>
</evidence>
<protein>
    <submittedName>
        <fullName evidence="3">Nucleoside-diphosphatase mig-23</fullName>
    </submittedName>
</protein>
<accession>A0A1I7YX05</accession>
<dbReference type="Proteomes" id="UP000095287">
    <property type="component" value="Unplaced"/>
</dbReference>
<reference evidence="3" key="1">
    <citation type="submission" date="2016-11" db="UniProtKB">
        <authorList>
            <consortium name="WormBaseParasite"/>
        </authorList>
    </citation>
    <scope>IDENTIFICATION</scope>
</reference>
<evidence type="ECO:0000313" key="3">
    <source>
        <dbReference type="WBParaSite" id="L893_g20369.t1"/>
    </source>
</evidence>
<organism evidence="2 3">
    <name type="scientific">Steinernema glaseri</name>
    <dbReference type="NCBI Taxonomy" id="37863"/>
    <lineage>
        <taxon>Eukaryota</taxon>
        <taxon>Metazoa</taxon>
        <taxon>Ecdysozoa</taxon>
        <taxon>Nematoda</taxon>
        <taxon>Chromadorea</taxon>
        <taxon>Rhabditida</taxon>
        <taxon>Tylenchina</taxon>
        <taxon>Panagrolaimomorpha</taxon>
        <taxon>Strongyloidoidea</taxon>
        <taxon>Steinernematidae</taxon>
        <taxon>Steinernema</taxon>
    </lineage>
</organism>
<dbReference type="AlphaFoldDB" id="A0A1I7YX05"/>